<evidence type="ECO:0008006" key="4">
    <source>
        <dbReference type="Google" id="ProtNLM"/>
    </source>
</evidence>
<feature type="transmembrane region" description="Helical" evidence="1">
    <location>
        <begin position="49"/>
        <end position="71"/>
    </location>
</feature>
<name>A0AAN6M5V4_9PLEO</name>
<keyword evidence="1" id="KW-1133">Transmembrane helix</keyword>
<gene>
    <name evidence="2" type="ORF">GRF29_8g228979</name>
</gene>
<organism evidence="2 3">
    <name type="scientific">Pseudopithomyces chartarum</name>
    <dbReference type="NCBI Taxonomy" id="1892770"/>
    <lineage>
        <taxon>Eukaryota</taxon>
        <taxon>Fungi</taxon>
        <taxon>Dikarya</taxon>
        <taxon>Ascomycota</taxon>
        <taxon>Pezizomycotina</taxon>
        <taxon>Dothideomycetes</taxon>
        <taxon>Pleosporomycetidae</taxon>
        <taxon>Pleosporales</taxon>
        <taxon>Massarineae</taxon>
        <taxon>Didymosphaeriaceae</taxon>
        <taxon>Pseudopithomyces</taxon>
    </lineage>
</organism>
<reference evidence="2 3" key="1">
    <citation type="submission" date="2021-02" db="EMBL/GenBank/DDBJ databases">
        <title>Genome assembly of Pseudopithomyces chartarum.</title>
        <authorList>
            <person name="Jauregui R."/>
            <person name="Singh J."/>
            <person name="Voisey C."/>
        </authorList>
    </citation>
    <scope>NUCLEOTIDE SEQUENCE [LARGE SCALE GENOMIC DNA]</scope>
    <source>
        <strain evidence="2 3">AGR01</strain>
    </source>
</reference>
<evidence type="ECO:0000256" key="1">
    <source>
        <dbReference type="SAM" id="Phobius"/>
    </source>
</evidence>
<keyword evidence="3" id="KW-1185">Reference proteome</keyword>
<proteinExistence type="predicted"/>
<protein>
    <recommendedName>
        <fullName evidence="4">TLC domain-containing protein</fullName>
    </recommendedName>
</protein>
<comment type="caution">
    <text evidence="2">The sequence shown here is derived from an EMBL/GenBank/DDBJ whole genome shotgun (WGS) entry which is preliminary data.</text>
</comment>
<dbReference type="AlphaFoldDB" id="A0AAN6M5V4"/>
<feature type="transmembrane region" description="Helical" evidence="1">
    <location>
        <begin position="113"/>
        <end position="131"/>
    </location>
</feature>
<evidence type="ECO:0000313" key="2">
    <source>
        <dbReference type="EMBL" id="KAK3215502.1"/>
    </source>
</evidence>
<dbReference type="EMBL" id="WVTA01000002">
    <property type="protein sequence ID" value="KAK3215502.1"/>
    <property type="molecule type" value="Genomic_DNA"/>
</dbReference>
<sequence>MDILSIAPFLSGILIYNITNLLLKAATARFFPTFFRYLEADRSRRLEPYFAFAMGWLITLFSAPICTVAAIQSNPEASLFDEELKHTLLERICVGSRVVLWVGETPRLEFSSLYTAHHGLSIAAFLSIIHVRAPRQQLYVLYAALATELVSTAIAVLKIHGWKVNNSRFLRSATYWNVALLILVRLPTTLWCIWIVLKSEATGVRVLANLGSLLLYMAYQIYCISRQVHSLSNLKKSLSKTESHDFGQKRVQLKFDRTRWSWWKRPVQYSSSRTD</sequence>
<accession>A0AAN6M5V4</accession>
<evidence type="ECO:0000313" key="3">
    <source>
        <dbReference type="Proteomes" id="UP001280581"/>
    </source>
</evidence>
<feature type="transmembrane region" description="Helical" evidence="1">
    <location>
        <begin position="174"/>
        <end position="197"/>
    </location>
</feature>
<feature type="transmembrane region" description="Helical" evidence="1">
    <location>
        <begin position="138"/>
        <end position="162"/>
    </location>
</feature>
<keyword evidence="1" id="KW-0812">Transmembrane</keyword>
<feature type="transmembrane region" description="Helical" evidence="1">
    <location>
        <begin position="6"/>
        <end position="28"/>
    </location>
</feature>
<dbReference type="Proteomes" id="UP001280581">
    <property type="component" value="Unassembled WGS sequence"/>
</dbReference>
<keyword evidence="1" id="KW-0472">Membrane</keyword>